<protein>
    <submittedName>
        <fullName evidence="3">TIGR02680 family protein</fullName>
    </submittedName>
</protein>
<feature type="coiled-coil region" evidence="1">
    <location>
        <begin position="426"/>
        <end position="498"/>
    </location>
</feature>
<evidence type="ECO:0000256" key="1">
    <source>
        <dbReference type="SAM" id="Coils"/>
    </source>
</evidence>
<name>A0ABT1EFX0_9FIRM</name>
<dbReference type="InterPro" id="IPR013496">
    <property type="entry name" value="CHP02680"/>
</dbReference>
<dbReference type="Pfam" id="PF13558">
    <property type="entry name" value="SbcC_Walker_B"/>
    <property type="match status" value="1"/>
</dbReference>
<evidence type="ECO:0000313" key="3">
    <source>
        <dbReference type="EMBL" id="MCP1109578.1"/>
    </source>
</evidence>
<reference evidence="3 4" key="1">
    <citation type="journal article" date="2022" name="Genome Biol. Evol.">
        <title>Host diet, physiology and behaviors set the stage for Lachnospiraceae cladogenesis.</title>
        <authorList>
            <person name="Vera-Ponce De Leon A."/>
            <person name="Schneider M."/>
            <person name="Jahnes B.C."/>
            <person name="Sadowski V."/>
            <person name="Camuy-Velez L.A."/>
            <person name="Duan J."/>
            <person name="Sabree Z.L."/>
        </authorList>
    </citation>
    <scope>NUCLEOTIDE SEQUENCE [LARGE SCALE GENOMIC DNA]</scope>
    <source>
        <strain evidence="3 4">PAL227</strain>
    </source>
</reference>
<dbReference type="EMBL" id="JAMZFV010000004">
    <property type="protein sequence ID" value="MCP1109578.1"/>
    <property type="molecule type" value="Genomic_DNA"/>
</dbReference>
<proteinExistence type="predicted"/>
<accession>A0ABT1EFX0</accession>
<evidence type="ECO:0000256" key="2">
    <source>
        <dbReference type="SAM" id="MobiDB-lite"/>
    </source>
</evidence>
<keyword evidence="1" id="KW-0175">Coiled coil</keyword>
<feature type="coiled-coil region" evidence="1">
    <location>
        <begin position="732"/>
        <end position="766"/>
    </location>
</feature>
<sequence length="1359" mass="158800">MNSNWQIHRIGLLNFWYYDEEEFYFADGRMLLRGANGSGKSVTMQSFIPLLLDGNMRPERLDPFGSRARRMENYLLEEGDGREERTGYLYMEFKRTDSETYITIGIGMRARRGKSMDTWYFFLQDNRRIGKEFYLYRQEAQKIPLTQRELKNRLGEGGQVVESQKEYMGLVNKLIFGFETDDAYKELVDLLIQLRTPKLSKDFKPSIINDILTNSLMPLSEDDLRPMSEAIENMDSLKASLDDLKETQQAAAKIARSYHKYNRFIAFDKARKYKQYSQRLQQGERELANLENLIDEKNKEKDAYANKDMQLSQELVLREEELASYGENDLVKLDKERQSLLTDQETIEKEIALKETTHSGKKAQRQELEHRQTEKRGDVEALEDEIHKLLDEMRDELTQATFDDYEFMANELQEHLSETYSFASHRELLDRQITNLQLVKDKLKEELQLRKNSDFIESEVEKKRRERDTLERSERDLEDQLRTVKNELLEKINLWEQEAQEIVVPEEKMHTLLTKIEGFTYEQDYHEVKNIIQPFYQEAEKDLQLEKAHLTFEKDQNRKLLEKTEQELTLWRERTDPVPERSPEQVASREHLRQAGIAYQEFYKVLDFPTDFSEQQRNRLEEALLRMGILDAVLIDTEDFEKVKAFEGGLSDRYILTNTKKADNNLESLVEIVNEDNDILLYQKVAKALAAIGYDDQGEVTVKSEGYYQLGPITGTLTGEYQARFIGERARKRYQEAKIAELTVELEQLIKDREELERKEIGLQKRIEALGQCWAEFPKGDDLLLALRTLEDAKYALRQVKQALDKEQERLNEVLRNIDGLHLEIQNLCTKVYTVPNLEVVSEVLEELLSYKKLLQELEISHSKYISICEIVATMVIQLESLDEDIDTVLVDIRNLEIRRQKLRERLEAISEQLAIGDVEEVLKKIELVNVRLKEIPIEQRGIASKLGTLGQQITQAISDKENSLVDTLRLRNQVKVIADALKQELFLGYLKEDLAGDIAEGMDDISQVAEEIVRREGALLEQEESEKVSRNLQESFFNNRAALTEYGPSLQEIFSEKTSCDGQEFSFARVEINVRYRGQQVKFPSFAKRVDEDIEEKKGLLSDKERELFEDILLGVINRKIRAKIYSSESWVKNMNELMESMRTSSGIRLSLRWRSKSAEQEGQLDTKELVTLLKKDQKWMKEEESEKLLSHFRSKIEAARKILEESGGIRSFHGIVRDILDYRQWFEFRLEYEKIGERKKELTDRDFFTFSGGEKAMAMYVPLFSAVVAKYEAARDDAPRLISLDEAFAGVDATNINDMFRLMVDFRFAFIINSQILWGDYETVPSLAIYQLLRADNAKFVTVIRYTWNGKEKMLEG</sequence>
<dbReference type="InterPro" id="IPR027417">
    <property type="entry name" value="P-loop_NTPase"/>
</dbReference>
<comment type="caution">
    <text evidence="3">The sequence shown here is derived from an EMBL/GenBank/DDBJ whole genome shotgun (WGS) entry which is preliminary data.</text>
</comment>
<dbReference type="RefSeq" id="WP_262068481.1">
    <property type="nucleotide sequence ID" value="NZ_JAMXOC010000004.1"/>
</dbReference>
<organism evidence="3 4">
    <name type="scientific">Ohessyouella blattaphilus</name>
    <dbReference type="NCBI Taxonomy" id="2949333"/>
    <lineage>
        <taxon>Bacteria</taxon>
        <taxon>Bacillati</taxon>
        <taxon>Bacillota</taxon>
        <taxon>Clostridia</taxon>
        <taxon>Lachnospirales</taxon>
        <taxon>Lachnospiraceae</taxon>
        <taxon>Ohessyouella</taxon>
    </lineage>
</organism>
<dbReference type="SUPFAM" id="SSF52540">
    <property type="entry name" value="P-loop containing nucleoside triphosphate hydrolases"/>
    <property type="match status" value="1"/>
</dbReference>
<feature type="region of interest" description="Disordered" evidence="2">
    <location>
        <begin position="356"/>
        <end position="375"/>
    </location>
</feature>
<dbReference type="Gene3D" id="3.40.50.300">
    <property type="entry name" value="P-loop containing nucleotide triphosphate hydrolases"/>
    <property type="match status" value="2"/>
</dbReference>
<dbReference type="Proteomes" id="UP001523565">
    <property type="component" value="Unassembled WGS sequence"/>
</dbReference>
<dbReference type="NCBIfam" id="TIGR02680">
    <property type="entry name" value="TIGR02680 family protein"/>
    <property type="match status" value="1"/>
</dbReference>
<gene>
    <name evidence="3" type="ORF">NK118_04845</name>
</gene>
<feature type="coiled-coil region" evidence="1">
    <location>
        <begin position="790"/>
        <end position="913"/>
    </location>
</feature>
<evidence type="ECO:0000313" key="4">
    <source>
        <dbReference type="Proteomes" id="UP001523565"/>
    </source>
</evidence>
<keyword evidence="4" id="KW-1185">Reference proteome</keyword>